<dbReference type="InterPro" id="IPR023588">
    <property type="entry name" value="Tscrpt_reg_HTH_PurR"/>
</dbReference>
<feature type="binding site" evidence="8">
    <location>
        <position position="190"/>
    </location>
    <ligand>
        <name>hypoxanthine</name>
        <dbReference type="ChEBI" id="CHEBI:17368"/>
    </ligand>
</feature>
<dbReference type="GO" id="GO:0006164">
    <property type="term" value="P:purine nucleotide biosynthetic process"/>
    <property type="evidence" value="ECO:0007669"/>
    <property type="project" value="UniProtKB-UniPathway"/>
</dbReference>
<dbReference type="UniPathway" id="UPA00488"/>
<dbReference type="CDD" id="cd06275">
    <property type="entry name" value="PBP1_PurR"/>
    <property type="match status" value="1"/>
</dbReference>
<dbReference type="EMBL" id="JACI01000002">
    <property type="protein sequence ID" value="OAQ14705.1"/>
    <property type="molecule type" value="Genomic_DNA"/>
</dbReference>
<dbReference type="Proteomes" id="UP000078358">
    <property type="component" value="Unassembled WGS sequence"/>
</dbReference>
<comment type="function">
    <text evidence="8">Is the main repressor of the genes involved in the de novo synthesis of purine nucleotides, regulating purB, purC, purEK, purF, purHD, purL, purMN and guaBA expression. PurR is allosterically activated to bind its cognate DNA by binding the purine corepressors, hypoxanthine or guanine, thereby effecting transcription repression.</text>
</comment>
<evidence type="ECO:0000256" key="2">
    <source>
        <dbReference type="ARBA" id="ARBA00022491"/>
    </source>
</evidence>
<dbReference type="PANTHER" id="PTHR30146:SF148">
    <property type="entry name" value="HTH-TYPE TRANSCRIPTIONAL REPRESSOR PURR-RELATED"/>
    <property type="match status" value="1"/>
</dbReference>
<dbReference type="SUPFAM" id="SSF53822">
    <property type="entry name" value="Periplasmic binding protein-like I"/>
    <property type="match status" value="1"/>
</dbReference>
<dbReference type="AlphaFoldDB" id="A0A179CXR7"/>
<evidence type="ECO:0000256" key="5">
    <source>
        <dbReference type="ARBA" id="ARBA00023125"/>
    </source>
</evidence>
<gene>
    <name evidence="8" type="primary">purR</name>
    <name evidence="10" type="ORF">F480_10290</name>
</gene>
<evidence type="ECO:0000259" key="9">
    <source>
        <dbReference type="PROSITE" id="PS50932"/>
    </source>
</evidence>
<dbReference type="NCBIfam" id="NF007979">
    <property type="entry name" value="PRK10703.1"/>
    <property type="match status" value="1"/>
</dbReference>
<evidence type="ECO:0000256" key="7">
    <source>
        <dbReference type="ARBA" id="ARBA00057859"/>
    </source>
</evidence>
<feature type="DNA-binding region" description="H-T-H motif" evidence="8">
    <location>
        <begin position="4"/>
        <end position="23"/>
    </location>
</feature>
<comment type="caution">
    <text evidence="10">The sequence shown here is derived from an EMBL/GenBank/DDBJ whole genome shotgun (WGS) entry which is preliminary data.</text>
</comment>
<dbReference type="RefSeq" id="WP_015432805.1">
    <property type="nucleotide sequence ID" value="NZ_JACI01000002.1"/>
</dbReference>
<dbReference type="GO" id="GO:0003700">
    <property type="term" value="F:DNA-binding transcription factor activity"/>
    <property type="evidence" value="ECO:0007669"/>
    <property type="project" value="TreeGrafter"/>
</dbReference>
<evidence type="ECO:0000256" key="1">
    <source>
        <dbReference type="ARBA" id="ARBA00004693"/>
    </source>
</evidence>
<dbReference type="PANTHER" id="PTHR30146">
    <property type="entry name" value="LACI-RELATED TRANSCRIPTIONAL REPRESSOR"/>
    <property type="match status" value="1"/>
</dbReference>
<dbReference type="GO" id="GO:0000976">
    <property type="term" value="F:transcription cis-regulatory region binding"/>
    <property type="evidence" value="ECO:0007669"/>
    <property type="project" value="TreeGrafter"/>
</dbReference>
<evidence type="ECO:0000313" key="10">
    <source>
        <dbReference type="EMBL" id="OAQ14705.1"/>
    </source>
</evidence>
<accession>A0A179CXR7</accession>
<dbReference type="Pfam" id="PF00532">
    <property type="entry name" value="Peripla_BP_1"/>
    <property type="match status" value="1"/>
</dbReference>
<keyword evidence="2 8" id="KW-0678">Repressor</keyword>
<dbReference type="Pfam" id="PF00356">
    <property type="entry name" value="LacI"/>
    <property type="match status" value="1"/>
</dbReference>
<keyword evidence="5 8" id="KW-0238">DNA-binding</keyword>
<comment type="subunit">
    <text evidence="8">Homodimer.</text>
</comment>
<organism evidence="10 11">
    <name type="scientific">Bibersteinia trehalosi Y31</name>
    <dbReference type="NCBI Taxonomy" id="1261658"/>
    <lineage>
        <taxon>Bacteria</taxon>
        <taxon>Pseudomonadati</taxon>
        <taxon>Pseudomonadota</taxon>
        <taxon>Gammaproteobacteria</taxon>
        <taxon>Pasteurellales</taxon>
        <taxon>Pasteurellaceae</taxon>
        <taxon>Bibersteinia</taxon>
    </lineage>
</organism>
<protein>
    <recommendedName>
        <fullName evidence="8">HTH-type transcriptional repressor PurR</fullName>
    </recommendedName>
    <alternativeName>
        <fullName evidence="8">Pur regulon repressor</fullName>
    </alternativeName>
    <alternativeName>
        <fullName evidence="8">Purine nucleotide synthesis repressor</fullName>
    </alternativeName>
</protein>
<evidence type="ECO:0000256" key="8">
    <source>
        <dbReference type="HAMAP-Rule" id="MF_01277"/>
    </source>
</evidence>
<evidence type="ECO:0000256" key="3">
    <source>
        <dbReference type="ARBA" id="ARBA00022755"/>
    </source>
</evidence>
<dbReference type="CDD" id="cd01392">
    <property type="entry name" value="HTH_LacI"/>
    <property type="match status" value="1"/>
</dbReference>
<feature type="domain" description="HTH lacI-type" evidence="9">
    <location>
        <begin position="2"/>
        <end position="56"/>
    </location>
</feature>
<comment type="pathway">
    <text evidence="1 8">Purine metabolism; purine nucleotide biosynthesis [regulation].</text>
</comment>
<sequence>MATIKDVAKLAGVSTTTVSHVINKTRFVAEDTTKAVLDAVEQLNYSPSAIARSLKVSTTKSIGMIITTSEAPYFAEIVQAVEEYCYQQGYSLFLCNTQNEPEKIKNHFDMLLKKRVDGILVMCSEYREDAFALFKSTKVPMVVMDWGPNEDKSDRIIDHCFDGGYLATKHLIENGHKDIAIIAGYLYKTTAKARYDGFVKAMEEAGLPVRQEWVFENDFQPEGGYESMNYLLKQSERPTAVFCGCDMMALGAISAITEQGLHVPQDISVIGYDNIHSSRFFAPPLTTVNQSKIRLGKMALDLLFERIQNSESEHPPKVLEFYPELVIRKSVRNLNK</sequence>
<name>A0A179CXR7_BIBTR</name>
<dbReference type="PROSITE" id="PS50932">
    <property type="entry name" value="HTH_LACI_2"/>
    <property type="match status" value="1"/>
</dbReference>
<keyword evidence="3 8" id="KW-0658">Purine biosynthesis</keyword>
<dbReference type="InterPro" id="IPR001761">
    <property type="entry name" value="Peripla_BP/Lac1_sug-bd_dom"/>
</dbReference>
<feature type="binding site" evidence="8">
    <location>
        <position position="219"/>
    </location>
    <ligand>
        <name>hypoxanthine</name>
        <dbReference type="ChEBI" id="CHEBI:17368"/>
    </ligand>
</feature>
<dbReference type="Gene3D" id="3.40.50.2300">
    <property type="match status" value="2"/>
</dbReference>
<dbReference type="Gene3D" id="1.10.260.40">
    <property type="entry name" value="lambda repressor-like DNA-binding domains"/>
    <property type="match status" value="1"/>
</dbReference>
<dbReference type="InterPro" id="IPR000843">
    <property type="entry name" value="HTH_LacI"/>
</dbReference>
<feature type="binding site" evidence="8">
    <location>
        <position position="273"/>
    </location>
    <ligand>
        <name>hypoxanthine</name>
        <dbReference type="ChEBI" id="CHEBI:17368"/>
    </ligand>
</feature>
<keyword evidence="6 8" id="KW-0804">Transcription</keyword>
<dbReference type="SMART" id="SM00354">
    <property type="entry name" value="HTH_LACI"/>
    <property type="match status" value="1"/>
</dbReference>
<dbReference type="PROSITE" id="PS00356">
    <property type="entry name" value="HTH_LACI_1"/>
    <property type="match status" value="1"/>
</dbReference>
<dbReference type="InterPro" id="IPR028082">
    <property type="entry name" value="Peripla_BP_I"/>
</dbReference>
<comment type="domain">
    <text evidence="8">Consists of two structural and functional domains: an N-terminal DNA-binding domain, approximately the first 60 residues, and a larger C-terminal domain, approximately 280 residues, which imparts the function of corepressor binding and oligomerization.</text>
</comment>
<dbReference type="FunFam" id="1.10.260.40:FF:000002">
    <property type="entry name" value="HTH-type transcriptional repressor PurR"/>
    <property type="match status" value="1"/>
</dbReference>
<reference evidence="10 11" key="1">
    <citation type="submission" date="2014-01" db="EMBL/GenBank/DDBJ databases">
        <authorList>
            <person name="Zuccon D."/>
        </authorList>
    </citation>
    <scope>NUCLEOTIDE SEQUENCE [LARGE SCALE GENOMIC DNA]</scope>
    <source>
        <strain evidence="10 11">Y31</strain>
    </source>
</reference>
<dbReference type="GO" id="GO:0045892">
    <property type="term" value="P:negative regulation of DNA-templated transcription"/>
    <property type="evidence" value="ECO:0007669"/>
    <property type="project" value="UniProtKB-UniRule"/>
</dbReference>
<evidence type="ECO:0000313" key="11">
    <source>
        <dbReference type="Proteomes" id="UP000078358"/>
    </source>
</evidence>
<proteinExistence type="inferred from homology"/>
<feature type="binding site" evidence="8">
    <location>
        <position position="73"/>
    </location>
    <ligand>
        <name>hypoxanthine</name>
        <dbReference type="ChEBI" id="CHEBI:17368"/>
    </ligand>
</feature>
<comment type="function">
    <text evidence="7">Transcriptional repressor for the ribose rbsDACBK operon.</text>
</comment>
<dbReference type="InterPro" id="IPR010982">
    <property type="entry name" value="Lambda_DNA-bd_dom_sf"/>
</dbReference>
<dbReference type="SUPFAM" id="SSF47413">
    <property type="entry name" value="lambda repressor-like DNA-binding domains"/>
    <property type="match status" value="1"/>
</dbReference>
<feature type="binding site" evidence="8">
    <location>
        <position position="188"/>
    </location>
    <ligand>
        <name>hypoxanthine</name>
        <dbReference type="ChEBI" id="CHEBI:17368"/>
    </ligand>
</feature>
<evidence type="ECO:0000256" key="4">
    <source>
        <dbReference type="ARBA" id="ARBA00023015"/>
    </source>
</evidence>
<keyword evidence="4 8" id="KW-0805">Transcription regulation</keyword>
<dbReference type="PRINTS" id="PR00036">
    <property type="entry name" value="HTHLACI"/>
</dbReference>
<evidence type="ECO:0000256" key="6">
    <source>
        <dbReference type="ARBA" id="ARBA00023163"/>
    </source>
</evidence>
<dbReference type="HAMAP" id="MF_01277">
    <property type="entry name" value="HTH_type_PurR"/>
    <property type="match status" value="1"/>
</dbReference>
<dbReference type="PATRIC" id="fig|1261658.3.peg.2060"/>
<feature type="DNA-binding region" evidence="8">
    <location>
        <begin position="48"/>
        <end position="56"/>
    </location>
</feature>
<dbReference type="InterPro" id="IPR057343">
    <property type="entry name" value="PurR_sensor_dom"/>
</dbReference>